<evidence type="ECO:0000256" key="3">
    <source>
        <dbReference type="ARBA" id="ARBA00007012"/>
    </source>
</evidence>
<comment type="catalytic activity">
    <reaction evidence="18">
        <text>a ubiquinone + NADH + 5 H(+)(in) = a ubiquinol + NAD(+) + 4 H(+)(out)</text>
        <dbReference type="Rhea" id="RHEA:29091"/>
        <dbReference type="Rhea" id="RHEA-COMP:9565"/>
        <dbReference type="Rhea" id="RHEA-COMP:9566"/>
        <dbReference type="ChEBI" id="CHEBI:15378"/>
        <dbReference type="ChEBI" id="CHEBI:16389"/>
        <dbReference type="ChEBI" id="CHEBI:17976"/>
        <dbReference type="ChEBI" id="CHEBI:57540"/>
        <dbReference type="ChEBI" id="CHEBI:57945"/>
        <dbReference type="EC" id="7.1.1.2"/>
    </reaction>
</comment>
<evidence type="ECO:0000256" key="13">
    <source>
        <dbReference type="ARBA" id="ARBA00023027"/>
    </source>
</evidence>
<evidence type="ECO:0000313" key="21">
    <source>
        <dbReference type="EMBL" id="ALY11316.1"/>
    </source>
</evidence>
<evidence type="ECO:0000256" key="18">
    <source>
        <dbReference type="ARBA" id="ARBA00049551"/>
    </source>
</evidence>
<comment type="similarity">
    <text evidence="3">Belongs to the complex I subunit 2 family.</text>
</comment>
<evidence type="ECO:0000256" key="7">
    <source>
        <dbReference type="ARBA" id="ARBA00022660"/>
    </source>
</evidence>
<feature type="transmembrane region" description="Helical" evidence="19">
    <location>
        <begin position="140"/>
        <end position="158"/>
    </location>
</feature>
<keyword evidence="11" id="KW-0249">Electron transport</keyword>
<dbReference type="PANTHER" id="PTHR46552:SF1">
    <property type="entry name" value="NADH-UBIQUINONE OXIDOREDUCTASE CHAIN 2"/>
    <property type="match status" value="1"/>
</dbReference>
<keyword evidence="6" id="KW-0813">Transport</keyword>
<name>A0A0U4IL35_9HEMI</name>
<feature type="transmembrane region" description="Helical" evidence="19">
    <location>
        <begin position="165"/>
        <end position="181"/>
    </location>
</feature>
<sequence>MKFNSTKFVLANTMMIGVIMTICSNNWMSMWMGLEVSLISFIPFMQNNSMAYAESMIKYFIIQSVASTMFLFSVVILLVGASMMNEMIMTIAMLIKIGSAPFHKWVLMIIENLSFYTVFILLTIIKIPPLMVLYQTNTNFLNFPIMLSMIISSMMSLNQNSIRKILGYSSIFNIATMLILINKFNTLLTFLVIYSFPLIMVISMTKTLKINFINQMPLNEFNSLIKVNLWINMLSMSGFPPLMGFLGKIISIQALMENLSYLTLTIFLLSSILVMMFYMRMIFTMMIFVSMTKKWNFNKTKFNYENISLNILLTTMIISVSFIS</sequence>
<evidence type="ECO:0000256" key="9">
    <source>
        <dbReference type="ARBA" id="ARBA00022792"/>
    </source>
</evidence>
<reference evidence="21" key="1">
    <citation type="journal article" date="2015" name="Mitochondrial DNA">
        <title>The complete mitochondrial genome of Tambocerus sp. (Hemiptera: Cicadellidae).</title>
        <authorList>
            <person name="Yu P."/>
            <person name="Wang M."/>
            <person name="Cui L."/>
            <person name="Chen X."/>
            <person name="Han B."/>
        </authorList>
    </citation>
    <scope>NUCLEOTIDE SEQUENCE</scope>
</reference>
<evidence type="ECO:0000256" key="4">
    <source>
        <dbReference type="ARBA" id="ARBA00012944"/>
    </source>
</evidence>
<feature type="transmembrane region" description="Helical" evidence="19">
    <location>
        <begin position="9"/>
        <end position="28"/>
    </location>
</feature>
<keyword evidence="9" id="KW-0999">Mitochondrion inner membrane</keyword>
<evidence type="ECO:0000256" key="2">
    <source>
        <dbReference type="ARBA" id="ARBA00004448"/>
    </source>
</evidence>
<evidence type="ECO:0000256" key="19">
    <source>
        <dbReference type="SAM" id="Phobius"/>
    </source>
</evidence>
<comment type="subcellular location">
    <subcellularLocation>
        <location evidence="2">Mitochondrion inner membrane</location>
        <topology evidence="2">Multi-pass membrane protein</topology>
    </subcellularLocation>
</comment>
<feature type="transmembrane region" description="Helical" evidence="19">
    <location>
        <begin position="105"/>
        <end position="128"/>
    </location>
</feature>
<evidence type="ECO:0000259" key="20">
    <source>
        <dbReference type="Pfam" id="PF00361"/>
    </source>
</evidence>
<accession>A0A0U4IL35</accession>
<protein>
    <recommendedName>
        <fullName evidence="5">NADH-ubiquinone oxidoreductase chain 2</fullName>
        <ecNumber evidence="4">7.1.1.2</ecNumber>
    </recommendedName>
    <alternativeName>
        <fullName evidence="17">NADH dehydrogenase subunit 2</fullName>
    </alternativeName>
</protein>
<dbReference type="GO" id="GO:0006120">
    <property type="term" value="P:mitochondrial electron transport, NADH to ubiquinone"/>
    <property type="evidence" value="ECO:0007669"/>
    <property type="project" value="TreeGrafter"/>
</dbReference>
<evidence type="ECO:0000256" key="17">
    <source>
        <dbReference type="ARBA" id="ARBA00031028"/>
    </source>
</evidence>
<evidence type="ECO:0000256" key="5">
    <source>
        <dbReference type="ARBA" id="ARBA00021008"/>
    </source>
</evidence>
<feature type="transmembrane region" description="Helical" evidence="19">
    <location>
        <begin position="304"/>
        <end position="323"/>
    </location>
</feature>
<evidence type="ECO:0000256" key="14">
    <source>
        <dbReference type="ARBA" id="ARBA00023075"/>
    </source>
</evidence>
<feature type="transmembrane region" description="Helical" evidence="19">
    <location>
        <begin position="60"/>
        <end position="84"/>
    </location>
</feature>
<dbReference type="AlphaFoldDB" id="A0A0U4IL35"/>
<dbReference type="EMBL" id="KT827824">
    <property type="protein sequence ID" value="ALY11316.1"/>
    <property type="molecule type" value="Genomic_DNA"/>
</dbReference>
<feature type="transmembrane region" description="Helical" evidence="19">
    <location>
        <begin position="229"/>
        <end position="255"/>
    </location>
</feature>
<keyword evidence="10" id="KW-1278">Translocase</keyword>
<keyword evidence="12 19" id="KW-1133">Transmembrane helix</keyword>
<keyword evidence="7" id="KW-0679">Respiratory chain</keyword>
<evidence type="ECO:0000256" key="6">
    <source>
        <dbReference type="ARBA" id="ARBA00022448"/>
    </source>
</evidence>
<dbReference type="GO" id="GO:0008137">
    <property type="term" value="F:NADH dehydrogenase (ubiquinone) activity"/>
    <property type="evidence" value="ECO:0007669"/>
    <property type="project" value="UniProtKB-EC"/>
</dbReference>
<evidence type="ECO:0000256" key="10">
    <source>
        <dbReference type="ARBA" id="ARBA00022967"/>
    </source>
</evidence>
<evidence type="ECO:0000256" key="15">
    <source>
        <dbReference type="ARBA" id="ARBA00023128"/>
    </source>
</evidence>
<dbReference type="Pfam" id="PF00361">
    <property type="entry name" value="Proton_antipo_M"/>
    <property type="match status" value="1"/>
</dbReference>
<keyword evidence="14" id="KW-0830">Ubiquinone</keyword>
<evidence type="ECO:0000256" key="8">
    <source>
        <dbReference type="ARBA" id="ARBA00022692"/>
    </source>
</evidence>
<evidence type="ECO:0000256" key="1">
    <source>
        <dbReference type="ARBA" id="ARBA00003257"/>
    </source>
</evidence>
<dbReference type="PANTHER" id="PTHR46552">
    <property type="entry name" value="NADH-UBIQUINONE OXIDOREDUCTASE CHAIN 2"/>
    <property type="match status" value="1"/>
</dbReference>
<proteinExistence type="inferred from homology"/>
<keyword evidence="8 19" id="KW-0812">Transmembrane</keyword>
<comment type="function">
    <text evidence="1">Core subunit of the mitochondrial membrane respiratory chain NADH dehydrogenase (Complex I) that is believed to belong to the minimal assembly required for catalysis. Complex I functions in the transfer of electrons from NADH to the respiratory chain. The immediate electron acceptor for the enzyme is believed to be ubiquinone.</text>
</comment>
<organism evidence="21">
    <name type="scientific">Tambocerus sp. PY-2015</name>
    <dbReference type="NCBI Taxonomy" id="1776878"/>
    <lineage>
        <taxon>Eukaryota</taxon>
        <taxon>Metazoa</taxon>
        <taxon>Ecdysozoa</taxon>
        <taxon>Arthropoda</taxon>
        <taxon>Hexapoda</taxon>
        <taxon>Insecta</taxon>
        <taxon>Pterygota</taxon>
        <taxon>Neoptera</taxon>
        <taxon>Paraneoptera</taxon>
        <taxon>Hemiptera</taxon>
        <taxon>Auchenorrhyncha</taxon>
        <taxon>Membracoidea</taxon>
        <taxon>Cicadellidae</taxon>
        <taxon>Deltocephalinae</taxon>
        <taxon>Athysanini</taxon>
        <taxon>Tambocerus</taxon>
    </lineage>
</organism>
<feature type="transmembrane region" description="Helical" evidence="19">
    <location>
        <begin position="261"/>
        <end position="283"/>
    </location>
</feature>
<dbReference type="EC" id="7.1.1.2" evidence="4"/>
<gene>
    <name evidence="21" type="primary">ND2</name>
</gene>
<geneLocation type="mitochondrion" evidence="21"/>
<dbReference type="InterPro" id="IPR001750">
    <property type="entry name" value="ND/Mrp_TM"/>
</dbReference>
<feature type="domain" description="NADH:quinone oxidoreductase/Mrp antiporter transmembrane" evidence="20">
    <location>
        <begin position="24"/>
        <end position="272"/>
    </location>
</feature>
<evidence type="ECO:0000256" key="12">
    <source>
        <dbReference type="ARBA" id="ARBA00022989"/>
    </source>
</evidence>
<feature type="transmembrane region" description="Helical" evidence="19">
    <location>
        <begin position="187"/>
        <end position="208"/>
    </location>
</feature>
<evidence type="ECO:0000256" key="11">
    <source>
        <dbReference type="ARBA" id="ARBA00022982"/>
    </source>
</evidence>
<dbReference type="GO" id="GO:0005743">
    <property type="term" value="C:mitochondrial inner membrane"/>
    <property type="evidence" value="ECO:0007669"/>
    <property type="project" value="UniProtKB-SubCell"/>
</dbReference>
<keyword evidence="13" id="KW-0520">NAD</keyword>
<evidence type="ECO:0000256" key="16">
    <source>
        <dbReference type="ARBA" id="ARBA00023136"/>
    </source>
</evidence>
<dbReference type="InterPro" id="IPR050175">
    <property type="entry name" value="Complex_I_Subunit_2"/>
</dbReference>
<keyword evidence="16 19" id="KW-0472">Membrane</keyword>
<keyword evidence="15 21" id="KW-0496">Mitochondrion</keyword>